<dbReference type="OrthoDB" id="8603311at2"/>
<name>A0A380MY76_9GAMM</name>
<evidence type="ECO:0000313" key="2">
    <source>
        <dbReference type="Proteomes" id="UP000254575"/>
    </source>
</evidence>
<reference evidence="1 2" key="1">
    <citation type="submission" date="2018-06" db="EMBL/GenBank/DDBJ databases">
        <authorList>
            <consortium name="Pathogen Informatics"/>
            <person name="Doyle S."/>
        </authorList>
    </citation>
    <scope>NUCLEOTIDE SEQUENCE [LARGE SCALE GENOMIC DNA]</scope>
    <source>
        <strain evidence="1 2">NCTC10717</strain>
    </source>
</reference>
<evidence type="ECO:0000313" key="1">
    <source>
        <dbReference type="EMBL" id="SUO96986.1"/>
    </source>
</evidence>
<accession>A0A380MY76</accession>
<organism evidence="1 2">
    <name type="scientific">Suttonella indologenes</name>
    <dbReference type="NCBI Taxonomy" id="13276"/>
    <lineage>
        <taxon>Bacteria</taxon>
        <taxon>Pseudomonadati</taxon>
        <taxon>Pseudomonadota</taxon>
        <taxon>Gammaproteobacteria</taxon>
        <taxon>Cardiobacteriales</taxon>
        <taxon>Cardiobacteriaceae</taxon>
        <taxon>Suttonella</taxon>
    </lineage>
</organism>
<proteinExistence type="predicted"/>
<dbReference type="Proteomes" id="UP000254575">
    <property type="component" value="Unassembled WGS sequence"/>
</dbReference>
<keyword evidence="2" id="KW-1185">Reference proteome</keyword>
<sequence>MLQTLFKATGITAENSDKVKEAGSAVADVKWVNINNDNVVVTHGEAFDADGFISAVSGTGVSLSK</sequence>
<gene>
    <name evidence="1" type="ORF">NCTC10717_01285</name>
</gene>
<dbReference type="AlphaFoldDB" id="A0A380MY76"/>
<dbReference type="RefSeq" id="WP_115218510.1">
    <property type="nucleotide sequence ID" value="NZ_UHIA01000004.1"/>
</dbReference>
<protein>
    <submittedName>
        <fullName evidence="1">Uncharacterized protein</fullName>
    </submittedName>
</protein>
<dbReference type="EMBL" id="UHIA01000004">
    <property type="protein sequence ID" value="SUO96986.1"/>
    <property type="molecule type" value="Genomic_DNA"/>
</dbReference>